<proteinExistence type="predicted"/>
<evidence type="ECO:0000313" key="1">
    <source>
        <dbReference type="EMBL" id="GIM74522.1"/>
    </source>
</evidence>
<protein>
    <submittedName>
        <fullName evidence="1">Uncharacterized protein</fullName>
    </submittedName>
</protein>
<evidence type="ECO:0000313" key="2">
    <source>
        <dbReference type="Proteomes" id="UP000681340"/>
    </source>
</evidence>
<gene>
    <name evidence="1" type="ORF">Aau02nite_61410</name>
</gene>
<organism evidence="1 2">
    <name type="scientific">Actinoplanes auranticolor</name>
    <dbReference type="NCBI Taxonomy" id="47988"/>
    <lineage>
        <taxon>Bacteria</taxon>
        <taxon>Bacillati</taxon>
        <taxon>Actinomycetota</taxon>
        <taxon>Actinomycetes</taxon>
        <taxon>Micromonosporales</taxon>
        <taxon>Micromonosporaceae</taxon>
        <taxon>Actinoplanes</taxon>
    </lineage>
</organism>
<dbReference type="EMBL" id="BOQL01000051">
    <property type="protein sequence ID" value="GIM74522.1"/>
    <property type="molecule type" value="Genomic_DNA"/>
</dbReference>
<keyword evidence="2" id="KW-1185">Reference proteome</keyword>
<dbReference type="Proteomes" id="UP000681340">
    <property type="component" value="Unassembled WGS sequence"/>
</dbReference>
<dbReference type="AlphaFoldDB" id="A0A919SN77"/>
<sequence length="123" mass="14328">MDWSPDAIEDLHMIADALVQGELMRLAEEELRVPATETEIEGNLKEHPGVWWRRAVRHRDLPDFLSFGSDPAVSPLDRSRDFVFVYRHLTTTERIKLRRRHKTFVVLRVLSNDELARRLAGPS</sequence>
<reference evidence="1" key="1">
    <citation type="submission" date="2021-03" db="EMBL/GenBank/DDBJ databases">
        <title>Whole genome shotgun sequence of Actinoplanes auranticolor NBRC 12245.</title>
        <authorList>
            <person name="Komaki H."/>
            <person name="Tamura T."/>
        </authorList>
    </citation>
    <scope>NUCLEOTIDE SEQUENCE</scope>
    <source>
        <strain evidence="1">NBRC 12245</strain>
    </source>
</reference>
<name>A0A919SN77_9ACTN</name>
<accession>A0A919SN77</accession>
<comment type="caution">
    <text evidence="1">The sequence shown here is derived from an EMBL/GenBank/DDBJ whole genome shotgun (WGS) entry which is preliminary data.</text>
</comment>